<reference evidence="1" key="2">
    <citation type="submission" date="2018-04" db="EMBL/GenBank/DDBJ databases">
        <title>OnivRS2 (Oryza nivara Reference Sequence Version 2).</title>
        <authorList>
            <person name="Zhang J."/>
            <person name="Kudrna D."/>
            <person name="Lee S."/>
            <person name="Talag J."/>
            <person name="Rajasekar S."/>
            <person name="Welchert J."/>
            <person name="Hsing Y.-I."/>
            <person name="Wing R.A."/>
        </authorList>
    </citation>
    <scope>NUCLEOTIDE SEQUENCE [LARGE SCALE GENOMIC DNA]</scope>
    <source>
        <strain evidence="1">SL10</strain>
    </source>
</reference>
<dbReference type="AlphaFoldDB" id="A0A0E0H8V0"/>
<evidence type="ECO:0000313" key="1">
    <source>
        <dbReference type="EnsemblPlants" id="ONIVA05G01740.1"/>
    </source>
</evidence>
<name>A0A0E0H8V0_ORYNI</name>
<organism evidence="1">
    <name type="scientific">Oryza nivara</name>
    <name type="common">Indian wild rice</name>
    <name type="synonym">Oryza sativa f. spontanea</name>
    <dbReference type="NCBI Taxonomy" id="4536"/>
    <lineage>
        <taxon>Eukaryota</taxon>
        <taxon>Viridiplantae</taxon>
        <taxon>Streptophyta</taxon>
        <taxon>Embryophyta</taxon>
        <taxon>Tracheophyta</taxon>
        <taxon>Spermatophyta</taxon>
        <taxon>Magnoliopsida</taxon>
        <taxon>Liliopsida</taxon>
        <taxon>Poales</taxon>
        <taxon>Poaceae</taxon>
        <taxon>BOP clade</taxon>
        <taxon>Oryzoideae</taxon>
        <taxon>Oryzeae</taxon>
        <taxon>Oryzinae</taxon>
        <taxon>Oryza</taxon>
    </lineage>
</organism>
<accession>A0A0E0H8V0</accession>
<dbReference type="EnsemblPlants" id="ONIVA05G01740.1">
    <property type="protein sequence ID" value="ONIVA05G01740.1"/>
    <property type="gene ID" value="ONIVA05G01740"/>
</dbReference>
<dbReference type="Proteomes" id="UP000006591">
    <property type="component" value="Chromosome 5"/>
</dbReference>
<keyword evidence="2" id="KW-1185">Reference proteome</keyword>
<evidence type="ECO:0000313" key="2">
    <source>
        <dbReference type="Proteomes" id="UP000006591"/>
    </source>
</evidence>
<dbReference type="Gramene" id="ONIVA05G01740.1">
    <property type="protein sequence ID" value="ONIVA05G01740.1"/>
    <property type="gene ID" value="ONIVA05G01740"/>
</dbReference>
<sequence>MSTHAAGRRIELLVAKTARGRTAGFRCLWSTGGAQASPHASIPLPAIGWILGFIKVSECWRRSIIQDAIRWILGFIKVSECWRRRIIQNASRSCILQL</sequence>
<protein>
    <submittedName>
        <fullName evidence="1">Uncharacterized protein</fullName>
    </submittedName>
</protein>
<proteinExistence type="predicted"/>
<reference evidence="1" key="1">
    <citation type="submission" date="2015-04" db="UniProtKB">
        <authorList>
            <consortium name="EnsemblPlants"/>
        </authorList>
    </citation>
    <scope>IDENTIFICATION</scope>
    <source>
        <strain evidence="1">SL10</strain>
    </source>
</reference>
<dbReference type="HOGENOM" id="CLU_2336947_0_0_1"/>